<dbReference type="InterPro" id="IPR002885">
    <property type="entry name" value="PPR_rpt"/>
</dbReference>
<dbReference type="PROSITE" id="PS51375">
    <property type="entry name" value="PPR"/>
    <property type="match status" value="3"/>
</dbReference>
<keyword evidence="2" id="KW-0677">Repeat</keyword>
<gene>
    <name evidence="5" type="ORF">CASFOL_019435</name>
</gene>
<comment type="similarity">
    <text evidence="1">Belongs to the PPR family. P subfamily.</text>
</comment>
<dbReference type="NCBIfam" id="TIGR00756">
    <property type="entry name" value="PPR"/>
    <property type="match status" value="1"/>
</dbReference>
<comment type="caution">
    <text evidence="5">The sequence shown here is derived from an EMBL/GenBank/DDBJ whole genome shotgun (WGS) entry which is preliminary data.</text>
</comment>
<reference evidence="6" key="1">
    <citation type="journal article" date="2024" name="IScience">
        <title>Strigolactones Initiate the Formation of Haustorium-like Structures in Castilleja.</title>
        <authorList>
            <person name="Buerger M."/>
            <person name="Peterson D."/>
            <person name="Chory J."/>
        </authorList>
    </citation>
    <scope>NUCLEOTIDE SEQUENCE [LARGE SCALE GENOMIC DNA]</scope>
</reference>
<dbReference type="Pfam" id="PF13812">
    <property type="entry name" value="PPR_3"/>
    <property type="match status" value="1"/>
</dbReference>
<feature type="repeat" description="PPR" evidence="3">
    <location>
        <begin position="319"/>
        <end position="353"/>
    </location>
</feature>
<dbReference type="Gene3D" id="1.25.40.10">
    <property type="entry name" value="Tetratricopeptide repeat domain"/>
    <property type="match status" value="4"/>
</dbReference>
<accession>A0ABD3D818</accession>
<evidence type="ECO:0000256" key="3">
    <source>
        <dbReference type="PROSITE-ProRule" id="PRU00708"/>
    </source>
</evidence>
<dbReference type="Pfam" id="PF01535">
    <property type="entry name" value="PPR"/>
    <property type="match status" value="3"/>
</dbReference>
<evidence type="ECO:0000256" key="1">
    <source>
        <dbReference type="ARBA" id="ARBA00007626"/>
    </source>
</evidence>
<feature type="repeat" description="PPR" evidence="3">
    <location>
        <begin position="527"/>
        <end position="561"/>
    </location>
</feature>
<feature type="region of interest" description="Disordered" evidence="4">
    <location>
        <begin position="62"/>
        <end position="91"/>
    </location>
</feature>
<evidence type="ECO:0000313" key="6">
    <source>
        <dbReference type="Proteomes" id="UP001632038"/>
    </source>
</evidence>
<feature type="repeat" description="PPR" evidence="3">
    <location>
        <begin position="456"/>
        <end position="490"/>
    </location>
</feature>
<evidence type="ECO:0000256" key="4">
    <source>
        <dbReference type="SAM" id="MobiDB-lite"/>
    </source>
</evidence>
<dbReference type="InterPro" id="IPR011990">
    <property type="entry name" value="TPR-like_helical_dom_sf"/>
</dbReference>
<dbReference type="GO" id="GO:0003729">
    <property type="term" value="F:mRNA binding"/>
    <property type="evidence" value="ECO:0007669"/>
    <property type="project" value="UniProtKB-ARBA"/>
</dbReference>
<dbReference type="Proteomes" id="UP001632038">
    <property type="component" value="Unassembled WGS sequence"/>
</dbReference>
<dbReference type="PANTHER" id="PTHR45717">
    <property type="entry name" value="OS12G0527900 PROTEIN"/>
    <property type="match status" value="1"/>
</dbReference>
<dbReference type="AlphaFoldDB" id="A0ABD3D818"/>
<evidence type="ECO:0000256" key="2">
    <source>
        <dbReference type="ARBA" id="ARBA00022737"/>
    </source>
</evidence>
<dbReference type="EMBL" id="JAVIJP010000026">
    <property type="protein sequence ID" value="KAL3637136.1"/>
    <property type="molecule type" value="Genomic_DNA"/>
</dbReference>
<dbReference type="PANTHER" id="PTHR45717:SF15">
    <property type="entry name" value="AGL218WP"/>
    <property type="match status" value="1"/>
</dbReference>
<evidence type="ECO:0000313" key="5">
    <source>
        <dbReference type="EMBL" id="KAL3637136.1"/>
    </source>
</evidence>
<protein>
    <recommendedName>
        <fullName evidence="7">Pentatricopeptide repeat-containing protein</fullName>
    </recommendedName>
</protein>
<sequence length="618" mass="69599">MWALRRASVQLRNQGVRSGSNLIRCSKSDISTCLENNYTGIIDTQEKIFDGLLPPTRFLNTSSISPKSHREVRTFSSQSDAKTTEEDDDDLEDGFSELEMTAGTVISEDDSDGEDIAEGEGIADDAVQNELEVFGVETGAGEKNSPRTQASSEMTGVILASPPVPVSKVLDKWVEEGNEVTQTEATITIHHLRKRKMFGKALELSEWLETKKCFELVENNYASRVDLIAKVRGIYKAEDYIKQIPESLRGELVYGTLLANCVSAANVKKSEELFNRMKNLEFPVTSFSCNQMLILYKRTDKRKISDVLSFMEKENIKRTVSTYQVLINVKGQSRDIDAMEQLVKKMEDAGLELNTQIKTSLARYYAANGLKDKAESILKQIEGDDIIKNRWACQWLIPVYASLGMEHEVERIWKVCESAPRVSECMSVINAWGQLNRIDNAESAFDLMMKKVKSPSTKYFNALLKVYADHKMLAKGKELVRRMGESGCTLGPLTWDAIVRLYVGAGEVEKADSILSKAIKQKRGRPLFVTYSIIMEKYAERGDVHNAEKMLMMMRQSGYTLKHRQYQKLLEAYMNAKAPAYGFSERMKADNLFPNKALAGLMAKVDAFKKSPVAELLE</sequence>
<proteinExistence type="inferred from homology"/>
<organism evidence="5 6">
    <name type="scientific">Castilleja foliolosa</name>
    <dbReference type="NCBI Taxonomy" id="1961234"/>
    <lineage>
        <taxon>Eukaryota</taxon>
        <taxon>Viridiplantae</taxon>
        <taxon>Streptophyta</taxon>
        <taxon>Embryophyta</taxon>
        <taxon>Tracheophyta</taxon>
        <taxon>Spermatophyta</taxon>
        <taxon>Magnoliopsida</taxon>
        <taxon>eudicotyledons</taxon>
        <taxon>Gunneridae</taxon>
        <taxon>Pentapetalae</taxon>
        <taxon>asterids</taxon>
        <taxon>lamiids</taxon>
        <taxon>Lamiales</taxon>
        <taxon>Orobanchaceae</taxon>
        <taxon>Pedicularideae</taxon>
        <taxon>Castillejinae</taxon>
        <taxon>Castilleja</taxon>
    </lineage>
</organism>
<name>A0ABD3D818_9LAMI</name>
<keyword evidence="6" id="KW-1185">Reference proteome</keyword>
<evidence type="ECO:0008006" key="7">
    <source>
        <dbReference type="Google" id="ProtNLM"/>
    </source>
</evidence>